<keyword evidence="4" id="KW-1185">Reference proteome</keyword>
<dbReference type="PANTHER" id="PTHR48104">
    <property type="entry name" value="METACASPASE-4"/>
    <property type="match status" value="1"/>
</dbReference>
<proteinExistence type="inferred from homology"/>
<dbReference type="GO" id="GO:0004197">
    <property type="term" value="F:cysteine-type endopeptidase activity"/>
    <property type="evidence" value="ECO:0007669"/>
    <property type="project" value="InterPro"/>
</dbReference>
<evidence type="ECO:0000313" key="3">
    <source>
        <dbReference type="EMBL" id="KAK0462313.1"/>
    </source>
</evidence>
<feature type="domain" description="Peptidase C14 caspase" evidence="2">
    <location>
        <begin position="115"/>
        <end position="345"/>
    </location>
</feature>
<name>A0AA39TPW3_ARMTA</name>
<evidence type="ECO:0000313" key="4">
    <source>
        <dbReference type="Proteomes" id="UP001175211"/>
    </source>
</evidence>
<dbReference type="Proteomes" id="UP001175211">
    <property type="component" value="Unassembled WGS sequence"/>
</dbReference>
<dbReference type="InterPro" id="IPR050452">
    <property type="entry name" value="Metacaspase"/>
</dbReference>
<sequence>MGLTCDSKAVCQATTLEPSTFDQTSEEIRYLEEIELELAQKLGISGKDVDSVEVVFKAKHKALSNEDYLPALRNLNELHRLRLNRSLVLNSARHEAEERPLPLGLPYTVDASRFWAVLIGIDEYPYQVLHGCVSDVRVMEKYLTEDLCVPRDRIQLLLGSKEHTSADDPMYPSRAHIIGTLTGLIAEDRIKHGDNIIIYYAGHGTSYNDEGHSAFDREINGILTEICRTKGYRITLILDCCHSGGASREVPPPGSRTAPTTRCTTLQDMLLAGDNYLKGYNHYFPGSILARDWRTDMDSHVLVAACKEYQLAKEMKVKREDGTVEHVGIFTDSLLRVLRSGYWRKETTYADLIFGLGQSSHQTPVVAGKHRDARIWYQD</sequence>
<protein>
    <submittedName>
        <fullName evidence="3">Caspase domain-containing protein</fullName>
    </submittedName>
</protein>
<dbReference type="InterPro" id="IPR011600">
    <property type="entry name" value="Pept_C14_caspase"/>
</dbReference>
<organism evidence="3 4">
    <name type="scientific">Armillaria tabescens</name>
    <name type="common">Ringless honey mushroom</name>
    <name type="synonym">Agaricus tabescens</name>
    <dbReference type="NCBI Taxonomy" id="1929756"/>
    <lineage>
        <taxon>Eukaryota</taxon>
        <taxon>Fungi</taxon>
        <taxon>Dikarya</taxon>
        <taxon>Basidiomycota</taxon>
        <taxon>Agaricomycotina</taxon>
        <taxon>Agaricomycetes</taxon>
        <taxon>Agaricomycetidae</taxon>
        <taxon>Agaricales</taxon>
        <taxon>Marasmiineae</taxon>
        <taxon>Physalacriaceae</taxon>
        <taxon>Desarmillaria</taxon>
    </lineage>
</organism>
<comment type="caution">
    <text evidence="3">The sequence shown here is derived from an EMBL/GenBank/DDBJ whole genome shotgun (WGS) entry which is preliminary data.</text>
</comment>
<evidence type="ECO:0000256" key="1">
    <source>
        <dbReference type="ARBA" id="ARBA00009005"/>
    </source>
</evidence>
<dbReference type="EMBL" id="JAUEPS010000009">
    <property type="protein sequence ID" value="KAK0462313.1"/>
    <property type="molecule type" value="Genomic_DNA"/>
</dbReference>
<dbReference type="AlphaFoldDB" id="A0AA39TPW3"/>
<dbReference type="Pfam" id="PF00656">
    <property type="entry name" value="Peptidase_C14"/>
    <property type="match status" value="1"/>
</dbReference>
<comment type="similarity">
    <text evidence="1">Belongs to the peptidase C14B family.</text>
</comment>
<dbReference type="GO" id="GO:0005737">
    <property type="term" value="C:cytoplasm"/>
    <property type="evidence" value="ECO:0007669"/>
    <property type="project" value="TreeGrafter"/>
</dbReference>
<dbReference type="Gene3D" id="3.40.50.1460">
    <property type="match status" value="1"/>
</dbReference>
<accession>A0AA39TPW3</accession>
<dbReference type="GO" id="GO:0006508">
    <property type="term" value="P:proteolysis"/>
    <property type="evidence" value="ECO:0007669"/>
    <property type="project" value="InterPro"/>
</dbReference>
<dbReference type="PANTHER" id="PTHR48104:SF30">
    <property type="entry name" value="METACASPASE-1"/>
    <property type="match status" value="1"/>
</dbReference>
<dbReference type="GeneID" id="85360528"/>
<evidence type="ECO:0000259" key="2">
    <source>
        <dbReference type="Pfam" id="PF00656"/>
    </source>
</evidence>
<gene>
    <name evidence="3" type="ORF">EV420DRAFT_1639521</name>
</gene>
<reference evidence="3" key="1">
    <citation type="submission" date="2023-06" db="EMBL/GenBank/DDBJ databases">
        <authorList>
            <consortium name="Lawrence Berkeley National Laboratory"/>
            <person name="Ahrendt S."/>
            <person name="Sahu N."/>
            <person name="Indic B."/>
            <person name="Wong-Bajracharya J."/>
            <person name="Merenyi Z."/>
            <person name="Ke H.-M."/>
            <person name="Monk M."/>
            <person name="Kocsube S."/>
            <person name="Drula E."/>
            <person name="Lipzen A."/>
            <person name="Balint B."/>
            <person name="Henrissat B."/>
            <person name="Andreopoulos B."/>
            <person name="Martin F.M."/>
            <person name="Harder C.B."/>
            <person name="Rigling D."/>
            <person name="Ford K.L."/>
            <person name="Foster G.D."/>
            <person name="Pangilinan J."/>
            <person name="Papanicolaou A."/>
            <person name="Barry K."/>
            <person name="LaButti K."/>
            <person name="Viragh M."/>
            <person name="Koriabine M."/>
            <person name="Yan M."/>
            <person name="Riley R."/>
            <person name="Champramary S."/>
            <person name="Plett K.L."/>
            <person name="Tsai I.J."/>
            <person name="Slot J."/>
            <person name="Sipos G."/>
            <person name="Plett J."/>
            <person name="Nagy L.G."/>
            <person name="Grigoriev I.V."/>
        </authorList>
    </citation>
    <scope>NUCLEOTIDE SEQUENCE</scope>
    <source>
        <strain evidence="3">CCBAS 213</strain>
    </source>
</reference>
<dbReference type="RefSeq" id="XP_060333925.1">
    <property type="nucleotide sequence ID" value="XM_060476980.1"/>
</dbReference>